<sequence length="54" mass="6023">MAGNKKPTSGRNSCHKSSPNPQNWVNGLDQEKLERVKLELTAVNSTNMVRAEQQ</sequence>
<dbReference type="Proteomes" id="UP001266305">
    <property type="component" value="Unassembled WGS sequence"/>
</dbReference>
<dbReference type="EMBL" id="JASSZA010000004">
    <property type="protein sequence ID" value="KAK2114667.1"/>
    <property type="molecule type" value="Genomic_DNA"/>
</dbReference>
<gene>
    <name evidence="2" type="ORF">P7K49_008933</name>
</gene>
<evidence type="ECO:0000256" key="1">
    <source>
        <dbReference type="SAM" id="MobiDB-lite"/>
    </source>
</evidence>
<evidence type="ECO:0000313" key="2">
    <source>
        <dbReference type="EMBL" id="KAK2114667.1"/>
    </source>
</evidence>
<accession>A0ABQ9W2R3</accession>
<evidence type="ECO:0000313" key="3">
    <source>
        <dbReference type="Proteomes" id="UP001266305"/>
    </source>
</evidence>
<keyword evidence="3" id="KW-1185">Reference proteome</keyword>
<protein>
    <submittedName>
        <fullName evidence="2">Uncharacterized protein</fullName>
    </submittedName>
</protein>
<name>A0ABQ9W2R3_SAGOE</name>
<feature type="compositionally biased region" description="Polar residues" evidence="1">
    <location>
        <begin position="1"/>
        <end position="25"/>
    </location>
</feature>
<organism evidence="2 3">
    <name type="scientific">Saguinus oedipus</name>
    <name type="common">Cotton-top tamarin</name>
    <name type="synonym">Oedipomidas oedipus</name>
    <dbReference type="NCBI Taxonomy" id="9490"/>
    <lineage>
        <taxon>Eukaryota</taxon>
        <taxon>Metazoa</taxon>
        <taxon>Chordata</taxon>
        <taxon>Craniata</taxon>
        <taxon>Vertebrata</taxon>
        <taxon>Euteleostomi</taxon>
        <taxon>Mammalia</taxon>
        <taxon>Eutheria</taxon>
        <taxon>Euarchontoglires</taxon>
        <taxon>Primates</taxon>
        <taxon>Haplorrhini</taxon>
        <taxon>Platyrrhini</taxon>
        <taxon>Cebidae</taxon>
        <taxon>Callitrichinae</taxon>
        <taxon>Saguinus</taxon>
    </lineage>
</organism>
<reference evidence="2 3" key="1">
    <citation type="submission" date="2023-05" db="EMBL/GenBank/DDBJ databases">
        <title>B98-5 Cell Line De Novo Hybrid Assembly: An Optical Mapping Approach.</title>
        <authorList>
            <person name="Kananen K."/>
            <person name="Auerbach J.A."/>
            <person name="Kautto E."/>
            <person name="Blachly J.S."/>
        </authorList>
    </citation>
    <scope>NUCLEOTIDE SEQUENCE [LARGE SCALE GENOMIC DNA]</scope>
    <source>
        <strain evidence="2">B95-8</strain>
        <tissue evidence="2">Cell line</tissue>
    </source>
</reference>
<comment type="caution">
    <text evidence="2">The sequence shown here is derived from an EMBL/GenBank/DDBJ whole genome shotgun (WGS) entry which is preliminary data.</text>
</comment>
<feature type="region of interest" description="Disordered" evidence="1">
    <location>
        <begin position="1"/>
        <end position="27"/>
    </location>
</feature>
<proteinExistence type="predicted"/>